<evidence type="ECO:0000313" key="6">
    <source>
        <dbReference type="EMBL" id="KIY45764.1"/>
    </source>
</evidence>
<evidence type="ECO:0000313" key="7">
    <source>
        <dbReference type="Proteomes" id="UP000054144"/>
    </source>
</evidence>
<feature type="non-terminal residue" evidence="6">
    <location>
        <position position="1"/>
    </location>
</feature>
<dbReference type="PANTHER" id="PTHR15590">
    <property type="entry name" value="CX9C MOTIF-CONTAINING PROTEIN 4"/>
    <property type="match status" value="1"/>
</dbReference>
<comment type="subcellular location">
    <subcellularLocation>
        <location evidence="1">Mitochondrion intermembrane space</location>
    </subcellularLocation>
</comment>
<dbReference type="SUPFAM" id="SSF47072">
    <property type="entry name" value="Cysteine alpha-hairpin motif"/>
    <property type="match status" value="1"/>
</dbReference>
<evidence type="ECO:0000256" key="5">
    <source>
        <dbReference type="ARBA" id="ARBA00023157"/>
    </source>
</evidence>
<dbReference type="PROSITE" id="PS51808">
    <property type="entry name" value="CHCH"/>
    <property type="match status" value="1"/>
</dbReference>
<dbReference type="InterPro" id="IPR027179">
    <property type="entry name" value="CMC4"/>
</dbReference>
<organism evidence="6 7">
    <name type="scientific">Fistulina hepatica ATCC 64428</name>
    <dbReference type="NCBI Taxonomy" id="1128425"/>
    <lineage>
        <taxon>Eukaryota</taxon>
        <taxon>Fungi</taxon>
        <taxon>Dikarya</taxon>
        <taxon>Basidiomycota</taxon>
        <taxon>Agaricomycotina</taxon>
        <taxon>Agaricomycetes</taxon>
        <taxon>Agaricomycetidae</taxon>
        <taxon>Agaricales</taxon>
        <taxon>Fistulinaceae</taxon>
        <taxon>Fistulina</taxon>
    </lineage>
</organism>
<protein>
    <recommendedName>
        <fullName evidence="3">Cx9C motif-containing protein 4, mitochondrial</fullName>
    </recommendedName>
</protein>
<keyword evidence="7" id="KW-1185">Reference proteome</keyword>
<keyword evidence="5" id="KW-1015">Disulfide bond</keyword>
<evidence type="ECO:0000256" key="3">
    <source>
        <dbReference type="ARBA" id="ARBA00019406"/>
    </source>
</evidence>
<dbReference type="Proteomes" id="UP000054144">
    <property type="component" value="Unassembled WGS sequence"/>
</dbReference>
<dbReference type="PANTHER" id="PTHR15590:SF0">
    <property type="entry name" value="CX9C MOTIF-CONTAINING PROTEIN 4"/>
    <property type="match status" value="1"/>
</dbReference>
<dbReference type="OrthoDB" id="13601at2759"/>
<dbReference type="InterPro" id="IPR009069">
    <property type="entry name" value="Cys_alpha_HP_mot_SF"/>
</dbReference>
<comment type="similarity">
    <text evidence="2">Belongs to the CMC4 family.</text>
</comment>
<dbReference type="Gene3D" id="1.10.287.1130">
    <property type="entry name" value="CytochromE C oxidase copper chaperone"/>
    <property type="match status" value="1"/>
</dbReference>
<dbReference type="EMBL" id="KN882046">
    <property type="protein sequence ID" value="KIY45764.1"/>
    <property type="molecule type" value="Genomic_DNA"/>
</dbReference>
<keyword evidence="4" id="KW-0496">Mitochondrion</keyword>
<sequence length="60" mass="6925">ACDLHDCLNKNTYKPDKCDGFLRDLYLCCQLMYEETNGKGESTACPLPKVVDRWFKAHPE</sequence>
<dbReference type="AlphaFoldDB" id="A0A0D7A5V0"/>
<proteinExistence type="inferred from homology"/>
<evidence type="ECO:0000256" key="2">
    <source>
        <dbReference type="ARBA" id="ARBA00009858"/>
    </source>
</evidence>
<evidence type="ECO:0000256" key="4">
    <source>
        <dbReference type="ARBA" id="ARBA00023128"/>
    </source>
</evidence>
<dbReference type="GO" id="GO:0005758">
    <property type="term" value="C:mitochondrial intermembrane space"/>
    <property type="evidence" value="ECO:0007669"/>
    <property type="project" value="UniProtKB-SubCell"/>
</dbReference>
<name>A0A0D7A5V0_9AGAR</name>
<evidence type="ECO:0000256" key="1">
    <source>
        <dbReference type="ARBA" id="ARBA00004569"/>
    </source>
</evidence>
<dbReference type="Pfam" id="PF08991">
    <property type="entry name" value="CMC4"/>
    <property type="match status" value="1"/>
</dbReference>
<accession>A0A0D7A5V0</accession>
<reference evidence="6 7" key="1">
    <citation type="journal article" date="2015" name="Fungal Genet. Biol.">
        <title>Evolution of novel wood decay mechanisms in Agaricales revealed by the genome sequences of Fistulina hepatica and Cylindrobasidium torrendii.</title>
        <authorList>
            <person name="Floudas D."/>
            <person name="Held B.W."/>
            <person name="Riley R."/>
            <person name="Nagy L.G."/>
            <person name="Koehler G."/>
            <person name="Ransdell A.S."/>
            <person name="Younus H."/>
            <person name="Chow J."/>
            <person name="Chiniquy J."/>
            <person name="Lipzen A."/>
            <person name="Tritt A."/>
            <person name="Sun H."/>
            <person name="Haridas S."/>
            <person name="LaButti K."/>
            <person name="Ohm R.A."/>
            <person name="Kues U."/>
            <person name="Blanchette R.A."/>
            <person name="Grigoriev I.V."/>
            <person name="Minto R.E."/>
            <person name="Hibbett D.S."/>
        </authorList>
    </citation>
    <scope>NUCLEOTIDE SEQUENCE [LARGE SCALE GENOMIC DNA]</scope>
    <source>
        <strain evidence="6 7">ATCC 64428</strain>
    </source>
</reference>
<gene>
    <name evidence="6" type="ORF">FISHEDRAFT_48620</name>
</gene>